<dbReference type="Pfam" id="PF13185">
    <property type="entry name" value="GAF_2"/>
    <property type="match status" value="1"/>
</dbReference>
<evidence type="ECO:0000256" key="2">
    <source>
        <dbReference type="ARBA" id="ARBA00022777"/>
    </source>
</evidence>
<dbReference type="OrthoDB" id="4629915at2"/>
<dbReference type="EMBL" id="SFCC01000016">
    <property type="protein sequence ID" value="RZQ60501.1"/>
    <property type="molecule type" value="Genomic_DNA"/>
</dbReference>
<dbReference type="InterPro" id="IPR029016">
    <property type="entry name" value="GAF-like_dom_sf"/>
</dbReference>
<protein>
    <submittedName>
        <fullName evidence="6">ANTAR domain-containing protein</fullName>
    </submittedName>
</protein>
<dbReference type="InterPro" id="IPR012074">
    <property type="entry name" value="GAF_ANTAR"/>
</dbReference>
<gene>
    <name evidence="6" type="ORF">EWH70_27855</name>
</gene>
<dbReference type="InterPro" id="IPR005561">
    <property type="entry name" value="ANTAR"/>
</dbReference>
<name>A0A4Q7IZL6_9PSEU</name>
<keyword evidence="4" id="KW-0804">Transcription</keyword>
<keyword evidence="3" id="KW-0805">Transcription regulation</keyword>
<sequence>MAYSRVMTTGSDEHVGFSFGDEFTRLTATVLGATNVGDVLQRVVDATVRLIPEADIVSITLREDRGRFHTPVETSPEATKLDMIQYDTGEGPCVEAARPEGTTIAASADVAADPRWPRFGKAAAELGVGSVVAAALLPGPGSPRLSGALNVYSRRVNGLDSLDRDAILLLATHASLAVAETQAVTMADLQAAQLREAIDSRDVIGQAKGILMSRRGVSADEAFDILRRASQELNVKLVTLAETLTERHGELELP</sequence>
<accession>A0A4Q7IZL6</accession>
<dbReference type="SUPFAM" id="SSF52172">
    <property type="entry name" value="CheY-like"/>
    <property type="match status" value="1"/>
</dbReference>
<evidence type="ECO:0000313" key="6">
    <source>
        <dbReference type="EMBL" id="RZQ60501.1"/>
    </source>
</evidence>
<evidence type="ECO:0000256" key="3">
    <source>
        <dbReference type="ARBA" id="ARBA00023015"/>
    </source>
</evidence>
<dbReference type="InterPro" id="IPR036388">
    <property type="entry name" value="WH-like_DNA-bd_sf"/>
</dbReference>
<dbReference type="GO" id="GO:0003723">
    <property type="term" value="F:RNA binding"/>
    <property type="evidence" value="ECO:0007669"/>
    <property type="project" value="InterPro"/>
</dbReference>
<dbReference type="InterPro" id="IPR003018">
    <property type="entry name" value="GAF"/>
</dbReference>
<comment type="caution">
    <text evidence="6">The sequence shown here is derived from an EMBL/GenBank/DDBJ whole genome shotgun (WGS) entry which is preliminary data.</text>
</comment>
<evidence type="ECO:0000259" key="5">
    <source>
        <dbReference type="PROSITE" id="PS50921"/>
    </source>
</evidence>
<dbReference type="Pfam" id="PF03861">
    <property type="entry name" value="ANTAR"/>
    <property type="match status" value="1"/>
</dbReference>
<evidence type="ECO:0000313" key="7">
    <source>
        <dbReference type="Proteomes" id="UP000292003"/>
    </source>
</evidence>
<dbReference type="InterPro" id="IPR011006">
    <property type="entry name" value="CheY-like_superfamily"/>
</dbReference>
<dbReference type="PIRSF" id="PIRSF036625">
    <property type="entry name" value="GAF_ANTAR"/>
    <property type="match status" value="1"/>
</dbReference>
<dbReference type="SUPFAM" id="SSF55781">
    <property type="entry name" value="GAF domain-like"/>
    <property type="match status" value="1"/>
</dbReference>
<dbReference type="AlphaFoldDB" id="A0A4Q7IZL6"/>
<organism evidence="6 7">
    <name type="scientific">Amycolatopsis suaedae</name>
    <dbReference type="NCBI Taxonomy" id="2510978"/>
    <lineage>
        <taxon>Bacteria</taxon>
        <taxon>Bacillati</taxon>
        <taxon>Actinomycetota</taxon>
        <taxon>Actinomycetes</taxon>
        <taxon>Pseudonocardiales</taxon>
        <taxon>Pseudonocardiaceae</taxon>
        <taxon>Amycolatopsis</taxon>
    </lineage>
</organism>
<dbReference type="SMART" id="SM01012">
    <property type="entry name" value="ANTAR"/>
    <property type="match status" value="1"/>
</dbReference>
<proteinExistence type="predicted"/>
<dbReference type="Gene3D" id="3.30.450.40">
    <property type="match status" value="1"/>
</dbReference>
<evidence type="ECO:0000256" key="1">
    <source>
        <dbReference type="ARBA" id="ARBA00022679"/>
    </source>
</evidence>
<keyword evidence="1" id="KW-0808">Transferase</keyword>
<dbReference type="PROSITE" id="PS50921">
    <property type="entry name" value="ANTAR"/>
    <property type="match status" value="1"/>
</dbReference>
<dbReference type="Proteomes" id="UP000292003">
    <property type="component" value="Unassembled WGS sequence"/>
</dbReference>
<dbReference type="SMART" id="SM00065">
    <property type="entry name" value="GAF"/>
    <property type="match status" value="1"/>
</dbReference>
<dbReference type="GO" id="GO:0016301">
    <property type="term" value="F:kinase activity"/>
    <property type="evidence" value="ECO:0007669"/>
    <property type="project" value="UniProtKB-KW"/>
</dbReference>
<evidence type="ECO:0000256" key="4">
    <source>
        <dbReference type="ARBA" id="ARBA00023163"/>
    </source>
</evidence>
<feature type="domain" description="ANTAR" evidence="5">
    <location>
        <begin position="184"/>
        <end position="245"/>
    </location>
</feature>
<reference evidence="6 7" key="1">
    <citation type="submission" date="2019-02" db="EMBL/GenBank/DDBJ databases">
        <title>Draft genome sequence of Amycolatopsis sp. 8-3EHSu isolated from roots of Suaeda maritima.</title>
        <authorList>
            <person name="Duangmal K."/>
            <person name="Chantavorakit T."/>
        </authorList>
    </citation>
    <scope>NUCLEOTIDE SEQUENCE [LARGE SCALE GENOMIC DNA]</scope>
    <source>
        <strain evidence="6 7">8-3EHSu</strain>
    </source>
</reference>
<dbReference type="Gene3D" id="1.10.10.10">
    <property type="entry name" value="Winged helix-like DNA-binding domain superfamily/Winged helix DNA-binding domain"/>
    <property type="match status" value="1"/>
</dbReference>
<keyword evidence="2" id="KW-0418">Kinase</keyword>
<keyword evidence="7" id="KW-1185">Reference proteome</keyword>